<dbReference type="RefSeq" id="WP_185763530.1">
    <property type="nucleotide sequence ID" value="NZ_RIBP01000001.1"/>
</dbReference>
<proteinExistence type="predicted"/>
<gene>
    <name evidence="2" type="ORF">CEQ21_04060</name>
</gene>
<sequence>MKKIRLLLLCTLLVVLSGCFPTGDQNAASNSKQVNKSNEPIPDNLNVELDKNLLVKADITGGGNNEYPSLSISPKDLNNDPLKQEFVNNKQLSNTFNNNNDIKPDYKDTYFDFTDGSYMSIQLGGVMFEDSFYSDREYSDVIYGAKPYIRSDLHEIYNKTTLENINRNEAIEQVKKAATEFGVTNLANPDVIALDLKTLESEWEDYEQKDGSHPRKWEKADEAYVVTFPVVHNNLNITNKGYFNNAADIAVIGSRVVGVVNKDGIIALTLDGIYDTGKTIKDKVNPSSLEDALKMVKNKYKDVLLTDPITISKIALEYVPIVSKQDSNSYELMPAWVFTAKQDVTSTDEKGTNTPPVFFTIIIDADTGQELRMGSEY</sequence>
<reference evidence="3" key="1">
    <citation type="submission" date="2018-10" db="EMBL/GenBank/DDBJ databases">
        <title>FDA dAtabase for Regulatory Grade micrObial Sequences (FDA-ARGOS): Supporting development and validation of Infectious Disease Dx tests.</title>
        <authorList>
            <person name="Minogue T."/>
            <person name="Wolcott M."/>
            <person name="Wasieloski L."/>
            <person name="Aguilar W."/>
            <person name="Moore D."/>
            <person name="Tallon L."/>
            <person name="Sadzewicz L."/>
            <person name="Sengamalay N."/>
            <person name="Ott S."/>
            <person name="Godinez A."/>
            <person name="Nagaraj S."/>
            <person name="Vavikolanu K."/>
            <person name="Vyas G."/>
            <person name="Nadendla S."/>
            <person name="George J."/>
            <person name="Sichtig H."/>
        </authorList>
    </citation>
    <scope>NUCLEOTIDE SEQUENCE [LARGE SCALE GENOMIC DNA]</scope>
    <source>
        <strain evidence="3">FDAARGOS_343</strain>
    </source>
</reference>
<dbReference type="EMBL" id="RIBP01000001">
    <property type="protein sequence ID" value="TRZ40122.1"/>
    <property type="molecule type" value="Genomic_DNA"/>
</dbReference>
<protein>
    <submittedName>
        <fullName evidence="2">Uncharacterized protein</fullName>
    </submittedName>
</protein>
<evidence type="ECO:0000313" key="3">
    <source>
        <dbReference type="Proteomes" id="UP000319837"/>
    </source>
</evidence>
<feature type="signal peptide" evidence="1">
    <location>
        <begin position="1"/>
        <end position="27"/>
    </location>
</feature>
<dbReference type="PROSITE" id="PS51257">
    <property type="entry name" value="PROKAR_LIPOPROTEIN"/>
    <property type="match status" value="1"/>
</dbReference>
<comment type="caution">
    <text evidence="2">The sequence shown here is derived from an EMBL/GenBank/DDBJ whole genome shotgun (WGS) entry which is preliminary data.</text>
</comment>
<name>A0A553ST08_NIACI</name>
<evidence type="ECO:0000313" key="2">
    <source>
        <dbReference type="EMBL" id="TRZ40122.1"/>
    </source>
</evidence>
<accession>A0A553ST08</accession>
<evidence type="ECO:0000256" key="1">
    <source>
        <dbReference type="SAM" id="SignalP"/>
    </source>
</evidence>
<organism evidence="2 3">
    <name type="scientific">Niallia circulans</name>
    <name type="common">Bacillus circulans</name>
    <dbReference type="NCBI Taxonomy" id="1397"/>
    <lineage>
        <taxon>Bacteria</taxon>
        <taxon>Bacillati</taxon>
        <taxon>Bacillota</taxon>
        <taxon>Bacilli</taxon>
        <taxon>Bacillales</taxon>
        <taxon>Bacillaceae</taxon>
        <taxon>Niallia</taxon>
    </lineage>
</organism>
<dbReference type="Proteomes" id="UP000319837">
    <property type="component" value="Unassembled WGS sequence"/>
</dbReference>
<feature type="chain" id="PRO_5021708987" evidence="1">
    <location>
        <begin position="28"/>
        <end position="377"/>
    </location>
</feature>
<keyword evidence="1" id="KW-0732">Signal</keyword>
<dbReference type="AlphaFoldDB" id="A0A553ST08"/>